<sequence length="86" mass="8746">MPGVCRAFVSPFWPSDPRASVIVTLFSALRGPCVRFRSGGSALTGSAPADLRADGGTGPGAACFGHALGAARLPGWYSMCPNPHAS</sequence>
<accession>A0ABP7RX39</accession>
<comment type="caution">
    <text evidence="1">The sequence shown here is derived from an EMBL/GenBank/DDBJ whole genome shotgun (WGS) entry which is preliminary data.</text>
</comment>
<proteinExistence type="predicted"/>
<reference evidence="2" key="1">
    <citation type="journal article" date="2019" name="Int. J. Syst. Evol. Microbiol.">
        <title>The Global Catalogue of Microorganisms (GCM) 10K type strain sequencing project: providing services to taxonomists for standard genome sequencing and annotation.</title>
        <authorList>
            <consortium name="The Broad Institute Genomics Platform"/>
            <consortium name="The Broad Institute Genome Sequencing Center for Infectious Disease"/>
            <person name="Wu L."/>
            <person name="Ma J."/>
        </authorList>
    </citation>
    <scope>NUCLEOTIDE SEQUENCE [LARGE SCALE GENOMIC DNA]</scope>
    <source>
        <strain evidence="2">JCM 17027</strain>
    </source>
</reference>
<protein>
    <submittedName>
        <fullName evidence="1">Uncharacterized protein</fullName>
    </submittedName>
</protein>
<evidence type="ECO:0000313" key="1">
    <source>
        <dbReference type="EMBL" id="GAA4003473.1"/>
    </source>
</evidence>
<keyword evidence="2" id="KW-1185">Reference proteome</keyword>
<gene>
    <name evidence="1" type="ORF">GCM10022384_57640</name>
</gene>
<organism evidence="1 2">
    <name type="scientific">Streptomyces marokkonensis</name>
    <dbReference type="NCBI Taxonomy" id="324855"/>
    <lineage>
        <taxon>Bacteria</taxon>
        <taxon>Bacillati</taxon>
        <taxon>Actinomycetota</taxon>
        <taxon>Actinomycetes</taxon>
        <taxon>Kitasatosporales</taxon>
        <taxon>Streptomycetaceae</taxon>
        <taxon>Streptomyces</taxon>
    </lineage>
</organism>
<name>A0ABP7RX39_9ACTN</name>
<evidence type="ECO:0000313" key="2">
    <source>
        <dbReference type="Proteomes" id="UP001500034"/>
    </source>
</evidence>
<dbReference type="Proteomes" id="UP001500034">
    <property type="component" value="Unassembled WGS sequence"/>
</dbReference>
<dbReference type="EMBL" id="BAABCQ010000157">
    <property type="protein sequence ID" value="GAA4003473.1"/>
    <property type="molecule type" value="Genomic_DNA"/>
</dbReference>